<dbReference type="EMBL" id="AP014704">
    <property type="protein sequence ID" value="BAQ45932.1"/>
    <property type="molecule type" value="Genomic_DNA"/>
</dbReference>
<organism evidence="1 2">
    <name type="scientific">Methylobacterium aquaticum</name>
    <dbReference type="NCBI Taxonomy" id="270351"/>
    <lineage>
        <taxon>Bacteria</taxon>
        <taxon>Pseudomonadati</taxon>
        <taxon>Pseudomonadota</taxon>
        <taxon>Alphaproteobacteria</taxon>
        <taxon>Hyphomicrobiales</taxon>
        <taxon>Methylobacteriaceae</taxon>
        <taxon>Methylobacterium</taxon>
    </lineage>
</organism>
<evidence type="ECO:0000313" key="2">
    <source>
        <dbReference type="Proteomes" id="UP000061432"/>
    </source>
</evidence>
<dbReference type="KEGG" id="maqu:Maq22A_c13595"/>
<gene>
    <name evidence="1" type="ORF">Maq22A_c13595</name>
</gene>
<sequence length="140" mass="16070">MSEHERSPIGDYIFERMPEADRETVRRFMAAAKGDDQDDLGYMELGNFGINVARAYCEVGHPVEDRHIRLQLECMAEARLLDETMDRVDWDYLTLIASSEDKRAAARVRSLFVLATGISDEDVFDEKLRAERRAREAARG</sequence>
<dbReference type="PATRIC" id="fig|270351.10.peg.2620"/>
<dbReference type="Proteomes" id="UP000061432">
    <property type="component" value="Chromosome"/>
</dbReference>
<dbReference type="AlphaFoldDB" id="A0A0C6FFY7"/>
<dbReference type="OrthoDB" id="9854225at2"/>
<proteinExistence type="predicted"/>
<evidence type="ECO:0000313" key="1">
    <source>
        <dbReference type="EMBL" id="BAQ45932.1"/>
    </source>
</evidence>
<accession>A0A0C6FFY7</accession>
<dbReference type="RefSeq" id="WP_060847175.1">
    <property type="nucleotide sequence ID" value="NZ_AP014704.1"/>
</dbReference>
<reference evidence="2" key="2">
    <citation type="submission" date="2015-01" db="EMBL/GenBank/DDBJ databases">
        <title>Complete genome sequence of Methylobacterium aquaticum strain 22A.</title>
        <authorList>
            <person name="Tani A."/>
            <person name="Ogura Y."/>
            <person name="Hayashi T."/>
        </authorList>
    </citation>
    <scope>NUCLEOTIDE SEQUENCE [LARGE SCALE GENOMIC DNA]</scope>
    <source>
        <strain evidence="2">MA-22A</strain>
    </source>
</reference>
<reference evidence="1 2" key="1">
    <citation type="journal article" date="2015" name="Genome Announc.">
        <title>Complete Genome Sequence of Methylobacterium aquaticum Strain 22A, Isolated from Racomitrium japonicum Moss.</title>
        <authorList>
            <person name="Tani A."/>
            <person name="Ogura Y."/>
            <person name="Hayashi T."/>
            <person name="Kimbara K."/>
        </authorList>
    </citation>
    <scope>NUCLEOTIDE SEQUENCE [LARGE SCALE GENOMIC DNA]</scope>
    <source>
        <strain evidence="1 2">MA-22A</strain>
    </source>
</reference>
<name>A0A0C6FFY7_9HYPH</name>
<protein>
    <submittedName>
        <fullName evidence="1">Uncharacterized protein</fullName>
    </submittedName>
</protein>